<dbReference type="EMBL" id="JAMDLW010000008">
    <property type="protein sequence ID" value="MCY9519518.1"/>
    <property type="molecule type" value="Genomic_DNA"/>
</dbReference>
<sequence>MEAANAMLSNLRGDAVMASLGPVVGAAKVYRGELSREEYLKQYGYRGLHEFELCIPHPEEDANWPEQQIEEYKKSDPKVEGLLAKQHAQYEAAWESLPGWGTICFFSIGAPLSHAAILARELPIPAVVGSAMPQQG</sequence>
<evidence type="ECO:0000313" key="2">
    <source>
        <dbReference type="EMBL" id="MCY9519518.1"/>
    </source>
</evidence>
<dbReference type="RefSeq" id="WP_268600994.1">
    <property type="nucleotide sequence ID" value="NZ_JAMDLV010000015.1"/>
</dbReference>
<feature type="domain" description="PEP-utilising enzyme mobile" evidence="1">
    <location>
        <begin position="108"/>
        <end position="130"/>
    </location>
</feature>
<dbReference type="InterPro" id="IPR008279">
    <property type="entry name" value="PEP-util_enz_mobile_dom"/>
</dbReference>
<name>A0ABT4DQ90_9BACL</name>
<organism evidence="2 3">
    <name type="scientific">Paenibacillus apiarius</name>
    <dbReference type="NCBI Taxonomy" id="46240"/>
    <lineage>
        <taxon>Bacteria</taxon>
        <taxon>Bacillati</taxon>
        <taxon>Bacillota</taxon>
        <taxon>Bacilli</taxon>
        <taxon>Bacillales</taxon>
        <taxon>Paenibacillaceae</taxon>
        <taxon>Paenibacillus</taxon>
    </lineage>
</organism>
<comment type="caution">
    <text evidence="2">The sequence shown here is derived from an EMBL/GenBank/DDBJ whole genome shotgun (WGS) entry which is preliminary data.</text>
</comment>
<dbReference type="SUPFAM" id="SSF52009">
    <property type="entry name" value="Phosphohistidine domain"/>
    <property type="match status" value="1"/>
</dbReference>
<proteinExistence type="predicted"/>
<reference evidence="2 3" key="1">
    <citation type="submission" date="2022-05" db="EMBL/GenBank/DDBJ databases">
        <title>Genome Sequencing of Bee-Associated Microbes.</title>
        <authorList>
            <person name="Dunlap C."/>
        </authorList>
    </citation>
    <scope>NUCLEOTIDE SEQUENCE [LARGE SCALE GENOMIC DNA]</scope>
    <source>
        <strain evidence="2 3">NRRL NRS-1438</strain>
    </source>
</reference>
<dbReference type="Pfam" id="PF00391">
    <property type="entry name" value="PEP-utilizers"/>
    <property type="match status" value="1"/>
</dbReference>
<dbReference type="InterPro" id="IPR036637">
    <property type="entry name" value="Phosphohistidine_dom_sf"/>
</dbReference>
<evidence type="ECO:0000313" key="3">
    <source>
        <dbReference type="Proteomes" id="UP001207626"/>
    </source>
</evidence>
<evidence type="ECO:0000259" key="1">
    <source>
        <dbReference type="Pfam" id="PF00391"/>
    </source>
</evidence>
<dbReference type="Gene3D" id="3.50.30.10">
    <property type="entry name" value="Phosphohistidine domain"/>
    <property type="match status" value="1"/>
</dbReference>
<gene>
    <name evidence="2" type="ORF">M5X09_07450</name>
</gene>
<accession>A0ABT4DQ90</accession>
<dbReference type="Proteomes" id="UP001207626">
    <property type="component" value="Unassembled WGS sequence"/>
</dbReference>
<keyword evidence="3" id="KW-1185">Reference proteome</keyword>
<protein>
    <submittedName>
        <fullName evidence="2">PEP-utilizing enzyme</fullName>
    </submittedName>
</protein>